<evidence type="ECO:0000313" key="1">
    <source>
        <dbReference type="EMBL" id="USR91070.1"/>
    </source>
</evidence>
<reference evidence="1" key="1">
    <citation type="submission" date="2022-06" db="EMBL/GenBank/DDBJ databases">
        <title>Genome sequence of Phormidium yuhuli AB48 isolated from an industrial photobioreactor environment.</title>
        <authorList>
            <person name="Qiu Y."/>
            <person name="Noonan A.J.C."/>
            <person name="Dofher K."/>
            <person name="Koch M."/>
            <person name="Kieft B."/>
            <person name="Lin X."/>
            <person name="Ziels R.M."/>
            <person name="Hallam S.J."/>
        </authorList>
    </citation>
    <scope>NUCLEOTIDE SEQUENCE</scope>
    <source>
        <strain evidence="1">AB48</strain>
    </source>
</reference>
<evidence type="ECO:0000313" key="2">
    <source>
        <dbReference type="Proteomes" id="UP001056708"/>
    </source>
</evidence>
<organism evidence="1 2">
    <name type="scientific">Phormidium yuhuli AB48</name>
    <dbReference type="NCBI Taxonomy" id="2940671"/>
    <lineage>
        <taxon>Bacteria</taxon>
        <taxon>Bacillati</taxon>
        <taxon>Cyanobacteriota</taxon>
        <taxon>Cyanophyceae</taxon>
        <taxon>Oscillatoriophycideae</taxon>
        <taxon>Oscillatoriales</taxon>
        <taxon>Oscillatoriaceae</taxon>
        <taxon>Phormidium</taxon>
        <taxon>Phormidium yuhuli</taxon>
    </lineage>
</organism>
<keyword evidence="2" id="KW-1185">Reference proteome</keyword>
<dbReference type="EMBL" id="CP098611">
    <property type="protein sequence ID" value="USR91070.1"/>
    <property type="molecule type" value="Genomic_DNA"/>
</dbReference>
<sequence length="76" mass="8617">MSSPAIRDLVNLIESLPHTVQLQVMKHLRDYIADLQDEKRWDTAFNRTQSALVTAARQAKQQRAAGQATPMNDNQL</sequence>
<name>A0ABY5APZ4_9CYAN</name>
<dbReference type="RefSeq" id="WP_252663104.1">
    <property type="nucleotide sequence ID" value="NZ_CP098611.1"/>
</dbReference>
<accession>A0ABY5APZ4</accession>
<protein>
    <recommendedName>
        <fullName evidence="3">DUF2281 domain-containing protein</fullName>
    </recommendedName>
</protein>
<proteinExistence type="predicted"/>
<evidence type="ECO:0008006" key="3">
    <source>
        <dbReference type="Google" id="ProtNLM"/>
    </source>
</evidence>
<dbReference type="Proteomes" id="UP001056708">
    <property type="component" value="Chromosome"/>
</dbReference>
<gene>
    <name evidence="1" type="ORF">NEA10_19960</name>
</gene>